<dbReference type="RefSeq" id="WP_209812232.1">
    <property type="nucleotide sequence ID" value="NZ_JAGGKT010000018.1"/>
</dbReference>
<keyword evidence="2" id="KW-1185">Reference proteome</keyword>
<evidence type="ECO:0000313" key="1">
    <source>
        <dbReference type="EMBL" id="MBP1934225.1"/>
    </source>
</evidence>
<gene>
    <name evidence="1" type="ORF">J2Z37_004244</name>
</gene>
<dbReference type="Proteomes" id="UP001519343">
    <property type="component" value="Unassembled WGS sequence"/>
</dbReference>
<comment type="caution">
    <text evidence="1">The sequence shown here is derived from an EMBL/GenBank/DDBJ whole genome shotgun (WGS) entry which is preliminary data.</text>
</comment>
<dbReference type="EMBL" id="JAGGKT010000018">
    <property type="protein sequence ID" value="MBP1934225.1"/>
    <property type="molecule type" value="Genomic_DNA"/>
</dbReference>
<organism evidence="1 2">
    <name type="scientific">Ammoniphilus resinae</name>
    <dbReference type="NCBI Taxonomy" id="861532"/>
    <lineage>
        <taxon>Bacteria</taxon>
        <taxon>Bacillati</taxon>
        <taxon>Bacillota</taxon>
        <taxon>Bacilli</taxon>
        <taxon>Bacillales</taxon>
        <taxon>Paenibacillaceae</taxon>
        <taxon>Aneurinibacillus group</taxon>
        <taxon>Ammoniphilus</taxon>
    </lineage>
</organism>
<evidence type="ECO:0000313" key="2">
    <source>
        <dbReference type="Proteomes" id="UP001519343"/>
    </source>
</evidence>
<proteinExistence type="predicted"/>
<protein>
    <submittedName>
        <fullName evidence="1">Uncharacterized protein</fullName>
    </submittedName>
</protein>
<name>A0ABS4GWJ1_9BACL</name>
<sequence length="172" mass="20139">MKKVIFMLGIFGLLGCNASQGQNSFIEPEPSDWVEWIKPVREYMYYRTQAVLQNDVQVLWDRYPLLESSSSRQNGVNTEKYEVESLNDSFKLIDANFSEEGYERIKVKQLSDQEAVILVHGGIGYLRDDFEESGGEILIELYVEEKDHHWTVVKTDEYTLEEYKEWIKGRIP</sequence>
<dbReference type="PROSITE" id="PS51257">
    <property type="entry name" value="PROKAR_LIPOPROTEIN"/>
    <property type="match status" value="1"/>
</dbReference>
<accession>A0ABS4GWJ1</accession>
<reference evidence="1 2" key="1">
    <citation type="submission" date="2021-03" db="EMBL/GenBank/DDBJ databases">
        <title>Genomic Encyclopedia of Type Strains, Phase IV (KMG-IV): sequencing the most valuable type-strain genomes for metagenomic binning, comparative biology and taxonomic classification.</title>
        <authorList>
            <person name="Goeker M."/>
        </authorList>
    </citation>
    <scope>NUCLEOTIDE SEQUENCE [LARGE SCALE GENOMIC DNA]</scope>
    <source>
        <strain evidence="1 2">DSM 24738</strain>
    </source>
</reference>